<evidence type="ECO:0000313" key="1">
    <source>
        <dbReference type="EMBL" id="AFN82723.1"/>
    </source>
</evidence>
<dbReference type="GO" id="GO:0000400">
    <property type="term" value="F:four-way junction DNA binding"/>
    <property type="evidence" value="ECO:0007669"/>
    <property type="project" value="TreeGrafter"/>
</dbReference>
<proteinExistence type="predicted"/>
<dbReference type="Proteomes" id="UP000010094">
    <property type="component" value="Chromosome III"/>
</dbReference>
<dbReference type="EMBL" id="CP003520">
    <property type="protein sequence ID" value="AFN82723.1"/>
    <property type="molecule type" value="Genomic_DNA"/>
</dbReference>
<dbReference type="GeneID" id="20521014"/>
<dbReference type="GO" id="GO:0005657">
    <property type="term" value="C:replication fork"/>
    <property type="evidence" value="ECO:0007669"/>
    <property type="project" value="TreeGrafter"/>
</dbReference>
<dbReference type="GO" id="GO:0000722">
    <property type="term" value="P:telomere maintenance via recombination"/>
    <property type="evidence" value="ECO:0007669"/>
    <property type="project" value="TreeGrafter"/>
</dbReference>
<dbReference type="PANTHER" id="PTHR46487:SF1">
    <property type="entry name" value="DNA REPAIR PROTEIN XRCC3"/>
    <property type="match status" value="1"/>
</dbReference>
<dbReference type="PANTHER" id="PTHR46487">
    <property type="entry name" value="DNA REPAIR PROTEIN XRCC3"/>
    <property type="match status" value="1"/>
</dbReference>
<reference evidence="1 2" key="1">
    <citation type="journal article" date="2012" name="Proc. Natl. Acad. Sci. U.S.A.">
        <title>Gain and loss of multiple functionally related, horizontally transferred genes in the reduced genomes of two microsporidian parasites.</title>
        <authorList>
            <person name="Pombert J.-F."/>
            <person name="Selman M."/>
            <person name="Burki F."/>
            <person name="Bardell F.T."/>
            <person name="Farinelli L."/>
            <person name="Solter L.F."/>
            <person name="Whitman D.W."/>
            <person name="Weiss L.M."/>
            <person name="Corradi N."/>
            <person name="Keeling P.J."/>
        </authorList>
    </citation>
    <scope>NUCLEOTIDE SEQUENCE [LARGE SCALE GENOMIC DNA]</scope>
    <source>
        <strain evidence="1 2">SJ-2008</strain>
    </source>
</reference>
<dbReference type="RefSeq" id="XP_009264220.1">
    <property type="nucleotide sequence ID" value="XM_009265945.1"/>
</dbReference>
<dbReference type="GO" id="GO:0033065">
    <property type="term" value="C:Rad51C-XRCC3 complex"/>
    <property type="evidence" value="ECO:0007669"/>
    <property type="project" value="TreeGrafter"/>
</dbReference>
<dbReference type="KEGG" id="ero:EROM_031010"/>
<name>I6ZHQ2_ENCRO</name>
<dbReference type="HOGENOM" id="CLU_1354602_0_0_1"/>
<dbReference type="GO" id="GO:0045003">
    <property type="term" value="P:double-strand break repair via synthesis-dependent strand annealing"/>
    <property type="evidence" value="ECO:0007669"/>
    <property type="project" value="TreeGrafter"/>
</dbReference>
<dbReference type="AlphaFoldDB" id="I6ZHQ2"/>
<dbReference type="SUPFAM" id="SSF52540">
    <property type="entry name" value="P-loop containing nucleoside triphosphate hydrolases"/>
    <property type="match status" value="1"/>
</dbReference>
<accession>I6ZHQ2</accession>
<dbReference type="OrthoDB" id="1861185at2759"/>
<dbReference type="GO" id="GO:0071140">
    <property type="term" value="P:resolution of mitotic recombination intermediates"/>
    <property type="evidence" value="ECO:0007669"/>
    <property type="project" value="TreeGrafter"/>
</dbReference>
<protein>
    <submittedName>
        <fullName evidence="1">Recombinase-like protein</fullName>
    </submittedName>
</protein>
<evidence type="ECO:0000313" key="2">
    <source>
        <dbReference type="Proteomes" id="UP000010094"/>
    </source>
</evidence>
<gene>
    <name evidence="1" type="ordered locus">EROM_031010</name>
</gene>
<dbReference type="InterPro" id="IPR027417">
    <property type="entry name" value="P-loop_NTPase"/>
</dbReference>
<dbReference type="Gene3D" id="3.40.50.300">
    <property type="entry name" value="P-loop containing nucleotide triphosphate hydrolases"/>
    <property type="match status" value="1"/>
</dbReference>
<dbReference type="GO" id="GO:0090656">
    <property type="term" value="P:t-circle formation"/>
    <property type="evidence" value="ECO:0007669"/>
    <property type="project" value="TreeGrafter"/>
</dbReference>
<dbReference type="VEuPathDB" id="MicrosporidiaDB:EROM_031010"/>
<sequence>MLEYYGVTELTGKSGTGKTAIAVEESKELATIYITTTTFCIGRYKGASKEVMDRIIVKYIPSIEYLASFVMNSMERIIVERRTGLVIIDSLDHLLATEGMGMDRGILFGVVNRLKRMNQKYGVNILVVTYHYGSWTIGAFCIPNPMLGLQWMYMVNTRYVCSRAGDKRTLRLVRSPFMKSKAWEFVIGSSAVMITSEMPE</sequence>
<organism evidence="1 2">
    <name type="scientific">Encephalitozoon romaleae (strain SJ-2008)</name>
    <name type="common">Microsporidian parasite</name>
    <dbReference type="NCBI Taxonomy" id="1178016"/>
    <lineage>
        <taxon>Eukaryota</taxon>
        <taxon>Fungi</taxon>
        <taxon>Fungi incertae sedis</taxon>
        <taxon>Microsporidia</taxon>
        <taxon>Unikaryonidae</taxon>
        <taxon>Encephalitozoon</taxon>
    </lineage>
</organism>
<keyword evidence="2" id="KW-1185">Reference proteome</keyword>